<dbReference type="SUPFAM" id="SSF81383">
    <property type="entry name" value="F-box domain"/>
    <property type="match status" value="1"/>
</dbReference>
<dbReference type="InterPro" id="IPR036047">
    <property type="entry name" value="F-box-like_dom_sf"/>
</dbReference>
<evidence type="ECO:0000259" key="1">
    <source>
        <dbReference type="SMART" id="SM00256"/>
    </source>
</evidence>
<evidence type="ECO:0000313" key="3">
    <source>
        <dbReference type="Proteomes" id="UP000249390"/>
    </source>
</evidence>
<keyword evidence="3" id="KW-1185">Reference proteome</keyword>
<protein>
    <recommendedName>
        <fullName evidence="1">F-box domain-containing protein</fullName>
    </recommendedName>
</protein>
<gene>
    <name evidence="2" type="ORF">DM860_010852</name>
</gene>
<dbReference type="PANTHER" id="PTHR35546:SF130">
    <property type="entry name" value="EXPRESSED PROTEIN"/>
    <property type="match status" value="1"/>
</dbReference>
<comment type="caution">
    <text evidence="2">The sequence shown here is derived from an EMBL/GenBank/DDBJ whole genome shotgun (WGS) entry which is preliminary data.</text>
</comment>
<evidence type="ECO:0000313" key="2">
    <source>
        <dbReference type="EMBL" id="RAL51350.1"/>
    </source>
</evidence>
<dbReference type="InterPro" id="IPR017451">
    <property type="entry name" value="F-box-assoc_interact_dom"/>
</dbReference>
<dbReference type="PANTHER" id="PTHR35546">
    <property type="entry name" value="F-BOX PROTEIN INTERACTION DOMAIN PROTEIN-RELATED"/>
    <property type="match status" value="1"/>
</dbReference>
<accession>A0A328E1I1</accession>
<feature type="domain" description="F-box" evidence="1">
    <location>
        <begin position="12"/>
        <end position="52"/>
    </location>
</feature>
<dbReference type="InterPro" id="IPR055290">
    <property type="entry name" value="At3g26010-like"/>
</dbReference>
<proteinExistence type="predicted"/>
<dbReference type="CDD" id="cd22157">
    <property type="entry name" value="F-box_AtFBW1-like"/>
    <property type="match status" value="1"/>
</dbReference>
<dbReference type="Pfam" id="PF24750">
    <property type="entry name" value="b-prop_At3g26010-like"/>
    <property type="match status" value="1"/>
</dbReference>
<dbReference type="Pfam" id="PF00646">
    <property type="entry name" value="F-box"/>
    <property type="match status" value="1"/>
</dbReference>
<dbReference type="Proteomes" id="UP000249390">
    <property type="component" value="Unassembled WGS sequence"/>
</dbReference>
<name>A0A328E1I1_9ASTE</name>
<dbReference type="EMBL" id="NQVE01000050">
    <property type="protein sequence ID" value="RAL51350.1"/>
    <property type="molecule type" value="Genomic_DNA"/>
</dbReference>
<dbReference type="InterPro" id="IPR056592">
    <property type="entry name" value="Beta-prop_At3g26010-like"/>
</dbReference>
<dbReference type="Gene3D" id="1.20.1280.50">
    <property type="match status" value="1"/>
</dbReference>
<dbReference type="AlphaFoldDB" id="A0A328E1I1"/>
<dbReference type="SMART" id="SM00256">
    <property type="entry name" value="FBOX"/>
    <property type="match status" value="1"/>
</dbReference>
<organism evidence="2 3">
    <name type="scientific">Cuscuta australis</name>
    <dbReference type="NCBI Taxonomy" id="267555"/>
    <lineage>
        <taxon>Eukaryota</taxon>
        <taxon>Viridiplantae</taxon>
        <taxon>Streptophyta</taxon>
        <taxon>Embryophyta</taxon>
        <taxon>Tracheophyta</taxon>
        <taxon>Spermatophyta</taxon>
        <taxon>Magnoliopsida</taxon>
        <taxon>eudicotyledons</taxon>
        <taxon>Gunneridae</taxon>
        <taxon>Pentapetalae</taxon>
        <taxon>asterids</taxon>
        <taxon>lamiids</taxon>
        <taxon>Solanales</taxon>
        <taxon>Convolvulaceae</taxon>
        <taxon>Cuscuteae</taxon>
        <taxon>Cuscuta</taxon>
        <taxon>Cuscuta subgen. Grammica</taxon>
        <taxon>Cuscuta sect. Cleistogrammica</taxon>
    </lineage>
</organism>
<reference evidence="2 3" key="1">
    <citation type="submission" date="2018-06" db="EMBL/GenBank/DDBJ databases">
        <title>The Genome of Cuscuta australis (Dodder) Provides Insight into the Evolution of Plant Parasitism.</title>
        <authorList>
            <person name="Liu H."/>
        </authorList>
    </citation>
    <scope>NUCLEOTIDE SEQUENCE [LARGE SCALE GENOMIC DNA]</scope>
    <source>
        <strain evidence="3">cv. Yunnan</strain>
        <tissue evidence="2">Vines</tissue>
    </source>
</reference>
<dbReference type="InterPro" id="IPR001810">
    <property type="entry name" value="F-box_dom"/>
</dbReference>
<sequence>MVNNNSATEVASDDDLLTEIFRRLPVNSLLRFKSVSKRWLSLINHPYLHRRRRKPISGLIFNNPNPTSSVPEFDFIPLDGCSAPFTTLEFAGDKAGMTILSSCNGLLSCCSTSSGGYYVYNPTTRSYAGIPKPPFSEKQGRNRVNAVTLAFDPAVSPHFTVVLVVLSGDSLPGPFHVKVYSSETGKWKKLQRPLPKDLNYKLGVYWNGAVNWPATHGQHGLYFNAEKESFVEFPMPPLPAQKRVRYMQESSGHLHLIDIHGPRTAQFEIYEMERDYSGWAVKFRVDIESVMKACPESINKNLRESDPFYYRFLTTAVVRGGGLEGDAAAEEDDSFLVLSVPGKVIRYGLAGEKKRFSVIREFGSDGFGQCGRMLGWFDCFHFIESFSDPISPKTHSLH</sequence>
<dbReference type="NCBIfam" id="TIGR01640">
    <property type="entry name" value="F_box_assoc_1"/>
    <property type="match status" value="1"/>
</dbReference>